<keyword evidence="2" id="KW-1185">Reference proteome</keyword>
<protein>
    <submittedName>
        <fullName evidence="1">Uncharacterized protein</fullName>
    </submittedName>
</protein>
<proteinExistence type="predicted"/>
<evidence type="ECO:0000313" key="2">
    <source>
        <dbReference type="Proteomes" id="UP001221898"/>
    </source>
</evidence>
<sequence length="74" mass="8079">MHRLPVLGQACIGLLFLQSGDTGTEQTLLLHQLLHALVGLVILVGLEDQLLQAAFVFTQDLHSLHVTLLLTVQL</sequence>
<dbReference type="AlphaFoldDB" id="A0AAD7SHK3"/>
<evidence type="ECO:0000313" key="1">
    <source>
        <dbReference type="EMBL" id="KAJ8402662.1"/>
    </source>
</evidence>
<name>A0AAD7SHK3_9TELE</name>
<comment type="caution">
    <text evidence="1">The sequence shown here is derived from an EMBL/GenBank/DDBJ whole genome shotgun (WGS) entry which is preliminary data.</text>
</comment>
<dbReference type="EMBL" id="JAINUG010000063">
    <property type="protein sequence ID" value="KAJ8402662.1"/>
    <property type="molecule type" value="Genomic_DNA"/>
</dbReference>
<gene>
    <name evidence="1" type="ORF">AAFF_G00367450</name>
</gene>
<organism evidence="1 2">
    <name type="scientific">Aldrovandia affinis</name>
    <dbReference type="NCBI Taxonomy" id="143900"/>
    <lineage>
        <taxon>Eukaryota</taxon>
        <taxon>Metazoa</taxon>
        <taxon>Chordata</taxon>
        <taxon>Craniata</taxon>
        <taxon>Vertebrata</taxon>
        <taxon>Euteleostomi</taxon>
        <taxon>Actinopterygii</taxon>
        <taxon>Neopterygii</taxon>
        <taxon>Teleostei</taxon>
        <taxon>Notacanthiformes</taxon>
        <taxon>Halosauridae</taxon>
        <taxon>Aldrovandia</taxon>
    </lineage>
</organism>
<reference evidence="1" key="1">
    <citation type="journal article" date="2023" name="Science">
        <title>Genome structures resolve the early diversification of teleost fishes.</title>
        <authorList>
            <person name="Parey E."/>
            <person name="Louis A."/>
            <person name="Montfort J."/>
            <person name="Bouchez O."/>
            <person name="Roques C."/>
            <person name="Iampietro C."/>
            <person name="Lluch J."/>
            <person name="Castinel A."/>
            <person name="Donnadieu C."/>
            <person name="Desvignes T."/>
            <person name="Floi Bucao C."/>
            <person name="Jouanno E."/>
            <person name="Wen M."/>
            <person name="Mejri S."/>
            <person name="Dirks R."/>
            <person name="Jansen H."/>
            <person name="Henkel C."/>
            <person name="Chen W.J."/>
            <person name="Zahm M."/>
            <person name="Cabau C."/>
            <person name="Klopp C."/>
            <person name="Thompson A.W."/>
            <person name="Robinson-Rechavi M."/>
            <person name="Braasch I."/>
            <person name="Lecointre G."/>
            <person name="Bobe J."/>
            <person name="Postlethwait J.H."/>
            <person name="Berthelot C."/>
            <person name="Roest Crollius H."/>
            <person name="Guiguen Y."/>
        </authorList>
    </citation>
    <scope>NUCLEOTIDE SEQUENCE</scope>
    <source>
        <strain evidence="1">NC1722</strain>
    </source>
</reference>
<dbReference type="Proteomes" id="UP001221898">
    <property type="component" value="Unassembled WGS sequence"/>
</dbReference>
<accession>A0AAD7SHK3</accession>